<evidence type="ECO:0000313" key="2">
    <source>
        <dbReference type="EMBL" id="KAG8512255.1"/>
    </source>
</evidence>
<feature type="non-terminal residue" evidence="2">
    <location>
        <position position="103"/>
    </location>
</feature>
<gene>
    <name evidence="2" type="ORF">J0S82_002403</name>
</gene>
<evidence type="ECO:0000256" key="1">
    <source>
        <dbReference type="SAM" id="MobiDB-lite"/>
    </source>
</evidence>
<dbReference type="AlphaFoldDB" id="A0A8J6DLM1"/>
<feature type="compositionally biased region" description="Basic and acidic residues" evidence="1">
    <location>
        <begin position="21"/>
        <end position="35"/>
    </location>
</feature>
<comment type="caution">
    <text evidence="2">The sequence shown here is derived from an EMBL/GenBank/DDBJ whole genome shotgun (WGS) entry which is preliminary data.</text>
</comment>
<keyword evidence="3" id="KW-1185">Reference proteome</keyword>
<sequence length="103" mass="11874">WNEEGCTGEEKQGSCCQKPFRKSEGAEDKTSEEKRQMYRTEIRMARVARKAGNFYIPAEPKLAIIIRTRGIRGDRMKKNTHSVEGGNADRREDQVNSLIKRMN</sequence>
<dbReference type="InterPro" id="IPR039699">
    <property type="entry name" value="Ribosomal_uL30"/>
</dbReference>
<evidence type="ECO:0000313" key="3">
    <source>
        <dbReference type="Proteomes" id="UP000700334"/>
    </source>
</evidence>
<proteinExistence type="predicted"/>
<accession>A0A8J6DLM1</accession>
<dbReference type="PANTHER" id="PTHR11524:SF12">
    <property type="entry name" value="LARGE RIBOSOMAL SUBUNIT PROTEIN UL30"/>
    <property type="match status" value="1"/>
</dbReference>
<feature type="region of interest" description="Disordered" evidence="1">
    <location>
        <begin position="76"/>
        <end position="103"/>
    </location>
</feature>
<dbReference type="GO" id="GO:0003723">
    <property type="term" value="F:RNA binding"/>
    <property type="evidence" value="ECO:0007669"/>
    <property type="project" value="TreeGrafter"/>
</dbReference>
<dbReference type="PANTHER" id="PTHR11524">
    <property type="entry name" value="60S RIBOSOMAL PROTEIN L7"/>
    <property type="match status" value="1"/>
</dbReference>
<organism evidence="2 3">
    <name type="scientific">Galemys pyrenaicus</name>
    <name type="common">Iberian desman</name>
    <name type="synonym">Pyrenean desman</name>
    <dbReference type="NCBI Taxonomy" id="202257"/>
    <lineage>
        <taxon>Eukaryota</taxon>
        <taxon>Metazoa</taxon>
        <taxon>Chordata</taxon>
        <taxon>Craniata</taxon>
        <taxon>Vertebrata</taxon>
        <taxon>Euteleostomi</taxon>
        <taxon>Mammalia</taxon>
        <taxon>Eutheria</taxon>
        <taxon>Laurasiatheria</taxon>
        <taxon>Eulipotyphla</taxon>
        <taxon>Talpidae</taxon>
        <taxon>Galemys</taxon>
    </lineage>
</organism>
<dbReference type="OrthoDB" id="9713135at2759"/>
<protein>
    <submittedName>
        <fullName evidence="2">60S ribosomal protein L7</fullName>
    </submittedName>
</protein>
<dbReference type="GO" id="GO:0000463">
    <property type="term" value="P:maturation of LSU-rRNA from tricistronic rRNA transcript (SSU-rRNA, 5.8S rRNA, LSU-rRNA)"/>
    <property type="evidence" value="ECO:0007669"/>
    <property type="project" value="TreeGrafter"/>
</dbReference>
<dbReference type="GO" id="GO:0022625">
    <property type="term" value="C:cytosolic large ribosomal subunit"/>
    <property type="evidence" value="ECO:0007669"/>
    <property type="project" value="TreeGrafter"/>
</dbReference>
<feature type="region of interest" description="Disordered" evidence="1">
    <location>
        <begin position="1"/>
        <end position="35"/>
    </location>
</feature>
<name>A0A8J6DLM1_GALPY</name>
<dbReference type="Proteomes" id="UP000700334">
    <property type="component" value="Unassembled WGS sequence"/>
</dbReference>
<reference evidence="2" key="1">
    <citation type="journal article" date="2021" name="Evol. Appl.">
        <title>The genome of the Pyrenean desman and the effects of bottlenecks and inbreeding on the genomic landscape of an endangered species.</title>
        <authorList>
            <person name="Escoda L."/>
            <person name="Castresana J."/>
        </authorList>
    </citation>
    <scope>NUCLEOTIDE SEQUENCE</scope>
    <source>
        <strain evidence="2">IBE-C5619</strain>
    </source>
</reference>
<keyword evidence="2" id="KW-0689">Ribosomal protein</keyword>
<dbReference type="EMBL" id="JAGFMF010011802">
    <property type="protein sequence ID" value="KAG8512255.1"/>
    <property type="molecule type" value="Genomic_DNA"/>
</dbReference>
<dbReference type="GO" id="GO:0003735">
    <property type="term" value="F:structural constituent of ribosome"/>
    <property type="evidence" value="ECO:0007669"/>
    <property type="project" value="TreeGrafter"/>
</dbReference>
<keyword evidence="2" id="KW-0687">Ribonucleoprotein</keyword>